<evidence type="ECO:0000256" key="6">
    <source>
        <dbReference type="ARBA" id="ARBA00020799"/>
    </source>
</evidence>
<feature type="transmembrane region" description="Helical" evidence="19">
    <location>
        <begin position="1120"/>
        <end position="1141"/>
    </location>
</feature>
<feature type="compositionally biased region" description="Basic residues" evidence="18">
    <location>
        <begin position="969"/>
        <end position="986"/>
    </location>
</feature>
<feature type="compositionally biased region" description="Basic and acidic residues" evidence="18">
    <location>
        <begin position="252"/>
        <end position="270"/>
    </location>
</feature>
<keyword evidence="7" id="KW-0813">Transport</keyword>
<proteinExistence type="inferred from homology"/>
<evidence type="ECO:0000256" key="1">
    <source>
        <dbReference type="ARBA" id="ARBA00004141"/>
    </source>
</evidence>
<dbReference type="GO" id="GO:0005743">
    <property type="term" value="C:mitochondrial inner membrane"/>
    <property type="evidence" value="ECO:0007669"/>
    <property type="project" value="UniProtKB-SubCell"/>
</dbReference>
<evidence type="ECO:0000259" key="20">
    <source>
        <dbReference type="PROSITE" id="PS50969"/>
    </source>
</evidence>
<gene>
    <name evidence="21" type="ORF">Tdes44962_MAKER01741</name>
</gene>
<dbReference type="CDD" id="cd07521">
    <property type="entry name" value="HAD_FCP1-like"/>
    <property type="match status" value="1"/>
</dbReference>
<keyword evidence="9" id="KW-0999">Mitochondrion inner membrane</keyword>
<keyword evidence="14" id="KW-0496">Mitochondrion</keyword>
<evidence type="ECO:0000256" key="13">
    <source>
        <dbReference type="ARBA" id="ARBA00023010"/>
    </source>
</evidence>
<evidence type="ECO:0000256" key="9">
    <source>
        <dbReference type="ARBA" id="ARBA00022792"/>
    </source>
</evidence>
<comment type="caution">
    <text evidence="21">The sequence shown here is derived from an EMBL/GenBank/DDBJ whole genome shotgun (WGS) entry which is preliminary data.</text>
</comment>
<dbReference type="OrthoDB" id="287041at2759"/>
<evidence type="ECO:0000256" key="2">
    <source>
        <dbReference type="ARBA" id="ARBA00004434"/>
    </source>
</evidence>
<dbReference type="InterPro" id="IPR036412">
    <property type="entry name" value="HAD-like_sf"/>
</dbReference>
<keyword evidence="17" id="KW-0175">Coiled coil</keyword>
<comment type="similarity">
    <text evidence="3">Belongs to the TIM50 family.</text>
</comment>
<dbReference type="Pfam" id="PF02133">
    <property type="entry name" value="Transp_cyt_pur"/>
    <property type="match status" value="1"/>
</dbReference>
<dbReference type="Gene3D" id="3.40.50.1000">
    <property type="entry name" value="HAD superfamily/HAD-like"/>
    <property type="match status" value="1"/>
</dbReference>
<dbReference type="GO" id="GO:0015031">
    <property type="term" value="P:protein transport"/>
    <property type="evidence" value="ECO:0007669"/>
    <property type="project" value="UniProtKB-KW"/>
</dbReference>
<protein>
    <recommendedName>
        <fullName evidence="6">Mitochondrial import inner membrane translocase subunit TIM50</fullName>
    </recommendedName>
    <alternativeName>
        <fullName evidence="5">Mitochondrial import inner membrane translocase subunit tim50</fullName>
    </alternativeName>
</protein>
<dbReference type="SMART" id="SM00577">
    <property type="entry name" value="CPDc"/>
    <property type="match status" value="1"/>
</dbReference>
<feature type="compositionally biased region" description="Basic and acidic residues" evidence="18">
    <location>
        <begin position="158"/>
        <end position="189"/>
    </location>
</feature>
<evidence type="ECO:0000256" key="10">
    <source>
        <dbReference type="ARBA" id="ARBA00022927"/>
    </source>
</evidence>
<evidence type="ECO:0000256" key="5">
    <source>
        <dbReference type="ARBA" id="ARBA00013483"/>
    </source>
</evidence>
<evidence type="ECO:0000256" key="11">
    <source>
        <dbReference type="ARBA" id="ARBA00022946"/>
    </source>
</evidence>
<organism evidence="21 22">
    <name type="scientific">Teratosphaeria destructans</name>
    <dbReference type="NCBI Taxonomy" id="418781"/>
    <lineage>
        <taxon>Eukaryota</taxon>
        <taxon>Fungi</taxon>
        <taxon>Dikarya</taxon>
        <taxon>Ascomycota</taxon>
        <taxon>Pezizomycotina</taxon>
        <taxon>Dothideomycetes</taxon>
        <taxon>Dothideomycetidae</taxon>
        <taxon>Mycosphaerellales</taxon>
        <taxon>Teratosphaeriaceae</taxon>
        <taxon>Teratosphaeria</taxon>
    </lineage>
</organism>
<evidence type="ECO:0000256" key="3">
    <source>
        <dbReference type="ARBA" id="ARBA00006344"/>
    </source>
</evidence>
<dbReference type="InterPro" id="IPR023214">
    <property type="entry name" value="HAD_sf"/>
</dbReference>
<evidence type="ECO:0000256" key="7">
    <source>
        <dbReference type="ARBA" id="ARBA00022448"/>
    </source>
</evidence>
<dbReference type="PANTHER" id="PTHR31806">
    <property type="entry name" value="PURINE-CYTOSINE PERMEASE FCY2-RELATED"/>
    <property type="match status" value="1"/>
</dbReference>
<feature type="transmembrane region" description="Helical" evidence="19">
    <location>
        <begin position="860"/>
        <end position="883"/>
    </location>
</feature>
<feature type="compositionally biased region" description="Basic and acidic residues" evidence="18">
    <location>
        <begin position="282"/>
        <end position="299"/>
    </location>
</feature>
<feature type="region of interest" description="Disordered" evidence="18">
    <location>
        <begin position="51"/>
        <end position="299"/>
    </location>
</feature>
<keyword evidence="12 19" id="KW-1133">Transmembrane helix</keyword>
<evidence type="ECO:0000313" key="22">
    <source>
        <dbReference type="Proteomes" id="UP001138500"/>
    </source>
</evidence>
<feature type="transmembrane region" description="Helical" evidence="19">
    <location>
        <begin position="1161"/>
        <end position="1177"/>
    </location>
</feature>
<dbReference type="Proteomes" id="UP001138500">
    <property type="component" value="Unassembled WGS sequence"/>
</dbReference>
<accession>A0A9W7W4V8</accession>
<keyword evidence="13" id="KW-0811">Translocation</keyword>
<keyword evidence="10" id="KW-0653">Protein transport</keyword>
<evidence type="ECO:0000313" key="21">
    <source>
        <dbReference type="EMBL" id="KAH9838890.1"/>
    </source>
</evidence>
<dbReference type="FunFam" id="3.40.50.1000:FF:000019">
    <property type="entry name" value="Mitochondrial import inner membrane translocase subunit TIM50"/>
    <property type="match status" value="1"/>
</dbReference>
<dbReference type="InterPro" id="IPR026030">
    <property type="entry name" value="Pur-cyt_permease_Fcy2/21/22"/>
</dbReference>
<keyword evidence="15 19" id="KW-0472">Membrane</keyword>
<dbReference type="GO" id="GO:0022857">
    <property type="term" value="F:transmembrane transporter activity"/>
    <property type="evidence" value="ECO:0007669"/>
    <property type="project" value="InterPro"/>
</dbReference>
<feature type="region of interest" description="Disordered" evidence="18">
    <location>
        <begin position="673"/>
        <end position="705"/>
    </location>
</feature>
<evidence type="ECO:0000256" key="14">
    <source>
        <dbReference type="ARBA" id="ARBA00023128"/>
    </source>
</evidence>
<dbReference type="InterPro" id="IPR004274">
    <property type="entry name" value="FCP1_dom"/>
</dbReference>
<sequence>MRDHDRGNAAAVEGHAIICIEPHLAGLDVRHGMELVVIRQDGRFRFDSLHHAAPSSARGSATSTRPDPPLTLPPSQPPPDSAPDTDICLVETTAARICPAARPPPPKPRPASGPTRQTSPGVSVPKDKTWKPQDGVKFAGAPAAATPSAANAVNQAEDAARKKTTVDGTRPRDAGAKKDESILEADVRPQEPVAQQENLDEPTPGSLRDRVQDAQAKAENTPPPAEETAAPQSQPPLPDLRQGIPSTFDFEFGGKKAQEQEQEQEQRPSEQTDGVDITAAPEEQRGSGGERGEREYNRGDYETSLDRKRAQMANWLYIGILTVATSGAFYLARPFNARDEVPSNLEADDASGWSPSKMYARVRARLGSQVGYYTEPSFPKLLPEVPAEQRQPFTLVLSLEDLMVHSSWDRTNGYRVAKRPGIDYFIRYLSQYYELVLFTSVPLAMADPVIKKLDPYHFIMWPLGREATKYEAGEYVKDLSYLNRPLNKTLIIDTHAPHVKNQPENAIILPKWSGDPKDPHTKDLVALIPFLEYIATMGIDDVRTVLKSFEGKDIAVEFARRESEARKEFNRQFAEEQKKRPRFSIGSLAGRLGVSGGGMGGGMVLADGQSVSEGLRQGKMLSDQIREQGQKQYEHLEQQIREHGAQWLKEEEEEQKRLMEASMRDMKKGAFSWFGGGGESAHESPPQARLEKQQPHGVYEEQDGAVPGESFEYGDGWYAKTMRFVGRFGVEQRGIERVPEDERTDTGFRALLNGMTMWLSANMVVSTFAIGILAKPLFGLGVADACLVVLFFNLLGLFPVCYFSTFGPAFGLRQMVLSRFWFGWWGVKLIACFNIIACIGWSSVNSIVAAQLLNTVNPAVPGFAGVLIVAFCTLFVVVFGYKIVHVYEFWSWIPSFIIFLIVLGVYAHSGDYVDIEWGTGTAELGGVLSMGATLRRGLHLLPAEHAVQDEGLLLDLPRPHRPAPVPGVPRRRRHGRHRRQRRRQPLPGRLRRLRHGGLLGAVLIYHLGTFGKFCLVILALSTIANNCPNIYSVSLTVQVFARWVQRIPRFLFVFLATGAYIAIAIPGYSHFETVLENFMNFIGYWLSIYSFIGLTDHFVFKRGFAGYDVKAYDRPHDLPLGLAAVFAFGCGIVGMVAGMSQTWWVGWIARHAGELPYGGDVGWECGGGFAMVAYLIARPIELKFLRR</sequence>
<feature type="transmembrane region" description="Helical" evidence="19">
    <location>
        <begin position="1081"/>
        <end position="1100"/>
    </location>
</feature>
<evidence type="ECO:0000256" key="19">
    <source>
        <dbReference type="SAM" id="Phobius"/>
    </source>
</evidence>
<comment type="function">
    <text evidence="16">Essential component of the TIM23 complex, a complex that mediates the translocation of transit peptide-containing proteins across the mitochondrial inner membrane. Required to direct preproteins in transit and direct them to the channel protein TIM23, and possibly facilitates transfer of the translocating proteins from the TOM complex to the TIM23 complex.</text>
</comment>
<comment type="similarity">
    <text evidence="4">Belongs to the purine-cytosine permease (2.A.39) family.</text>
</comment>
<evidence type="ECO:0000256" key="18">
    <source>
        <dbReference type="SAM" id="MobiDB-lite"/>
    </source>
</evidence>
<reference evidence="21 22" key="1">
    <citation type="journal article" date="2018" name="IMA Fungus">
        <title>IMA Genome-F 10: Nine draft genome sequences of Claviceps purpurea s.lat., including C. arundinis, C. humidiphila, and C. cf. spartinae, pseudomolecules for the pitch canker pathogen Fusarium circinatum, draft genome of Davidsoniella eucalypti, Grosmannia galeiformis, Quambalaria eucalypti, and Teratosphaeria destructans.</title>
        <authorList>
            <person name="Wingfield B.D."/>
            <person name="Liu M."/>
            <person name="Nguyen H.D."/>
            <person name="Lane F.A."/>
            <person name="Morgan S.W."/>
            <person name="De Vos L."/>
            <person name="Wilken P.M."/>
            <person name="Duong T.A."/>
            <person name="Aylward J."/>
            <person name="Coetzee M.P."/>
            <person name="Dadej K."/>
            <person name="De Beer Z.W."/>
            <person name="Findlay W."/>
            <person name="Havenga M."/>
            <person name="Kolarik M."/>
            <person name="Menzies J.G."/>
            <person name="Naidoo K."/>
            <person name="Pochopski O."/>
            <person name="Shoukouhi P."/>
            <person name="Santana Q.C."/>
            <person name="Seifert K.A."/>
            <person name="Soal N."/>
            <person name="Steenkamp E.T."/>
            <person name="Tatham C.T."/>
            <person name="van der Nest M.A."/>
            <person name="Wingfield M.J."/>
        </authorList>
    </citation>
    <scope>NUCLEOTIDE SEQUENCE [LARGE SCALE GENOMIC DNA]</scope>
    <source>
        <strain evidence="21">CMW44962</strain>
    </source>
</reference>
<evidence type="ECO:0000256" key="4">
    <source>
        <dbReference type="ARBA" id="ARBA00008974"/>
    </source>
</evidence>
<feature type="transmembrane region" description="Helical" evidence="19">
    <location>
        <begin position="755"/>
        <end position="774"/>
    </location>
</feature>
<comment type="subcellular location">
    <subcellularLocation>
        <location evidence="1">Membrane</location>
        <topology evidence="1">Multi-pass membrane protein</topology>
    </subcellularLocation>
    <subcellularLocation>
        <location evidence="2">Mitochondrion inner membrane</location>
        <topology evidence="2">Single-pass membrane protein</topology>
    </subcellularLocation>
</comment>
<dbReference type="GO" id="GO:0000329">
    <property type="term" value="C:fungal-type vacuole membrane"/>
    <property type="evidence" value="ECO:0007669"/>
    <property type="project" value="TreeGrafter"/>
</dbReference>
<evidence type="ECO:0000256" key="16">
    <source>
        <dbReference type="ARBA" id="ARBA00059797"/>
    </source>
</evidence>
<feature type="transmembrane region" description="Helical" evidence="19">
    <location>
        <begin position="786"/>
        <end position="805"/>
    </location>
</feature>
<evidence type="ECO:0000256" key="15">
    <source>
        <dbReference type="ARBA" id="ARBA00023136"/>
    </source>
</evidence>
<keyword evidence="8 19" id="KW-0812">Transmembrane</keyword>
<dbReference type="Gene3D" id="1.10.4160.10">
    <property type="entry name" value="Hydantoin permease"/>
    <property type="match status" value="2"/>
</dbReference>
<feature type="compositionally biased region" description="Pro residues" evidence="18">
    <location>
        <begin position="66"/>
        <end position="81"/>
    </location>
</feature>
<dbReference type="EMBL" id="RIBY02000668">
    <property type="protein sequence ID" value="KAH9838890.1"/>
    <property type="molecule type" value="Genomic_DNA"/>
</dbReference>
<feature type="region of interest" description="Disordered" evidence="18">
    <location>
        <begin position="958"/>
        <end position="986"/>
    </location>
</feature>
<evidence type="ECO:0000256" key="8">
    <source>
        <dbReference type="ARBA" id="ARBA00022692"/>
    </source>
</evidence>
<dbReference type="PROSITE" id="PS50969">
    <property type="entry name" value="FCP1"/>
    <property type="match status" value="1"/>
</dbReference>
<name>A0A9W7W4V8_9PEZI</name>
<reference evidence="21 22" key="2">
    <citation type="journal article" date="2021" name="Curr. Genet.">
        <title>Genetic response to nitrogen starvation in the aggressive Eucalyptus foliar pathogen Teratosphaeria destructans.</title>
        <authorList>
            <person name="Havenga M."/>
            <person name="Wingfield B.D."/>
            <person name="Wingfield M.J."/>
            <person name="Dreyer L.L."/>
            <person name="Roets F."/>
            <person name="Aylward J."/>
        </authorList>
    </citation>
    <scope>NUCLEOTIDE SEQUENCE [LARGE SCALE GENOMIC DNA]</scope>
    <source>
        <strain evidence="21">CMW44962</strain>
    </source>
</reference>
<feature type="transmembrane region" description="Helical" evidence="19">
    <location>
        <begin position="998"/>
        <end position="1023"/>
    </location>
</feature>
<feature type="compositionally biased region" description="Pro residues" evidence="18">
    <location>
        <begin position="101"/>
        <end position="111"/>
    </location>
</feature>
<feature type="transmembrane region" description="Helical" evidence="19">
    <location>
        <begin position="1051"/>
        <end position="1069"/>
    </location>
</feature>
<dbReference type="InterPro" id="IPR001248">
    <property type="entry name" value="Pur-cyt_permease"/>
</dbReference>
<feature type="transmembrane region" description="Helical" evidence="19">
    <location>
        <begin position="315"/>
        <end position="332"/>
    </location>
</feature>
<keyword evidence="22" id="KW-1185">Reference proteome</keyword>
<feature type="coiled-coil region" evidence="17">
    <location>
        <begin position="626"/>
        <end position="669"/>
    </location>
</feature>
<dbReference type="GO" id="GO:0005886">
    <property type="term" value="C:plasma membrane"/>
    <property type="evidence" value="ECO:0007669"/>
    <property type="project" value="TreeGrafter"/>
</dbReference>
<evidence type="ECO:0000256" key="12">
    <source>
        <dbReference type="ARBA" id="ARBA00022989"/>
    </source>
</evidence>
<feature type="compositionally biased region" description="Low complexity" evidence="18">
    <location>
        <begin position="139"/>
        <end position="157"/>
    </location>
</feature>
<dbReference type="SUPFAM" id="SSF56784">
    <property type="entry name" value="HAD-like"/>
    <property type="match status" value="1"/>
</dbReference>
<feature type="transmembrane region" description="Helical" evidence="19">
    <location>
        <begin position="889"/>
        <end position="907"/>
    </location>
</feature>
<evidence type="ECO:0000256" key="17">
    <source>
        <dbReference type="SAM" id="Coils"/>
    </source>
</evidence>
<feature type="transmembrane region" description="Helical" evidence="19">
    <location>
        <begin position="825"/>
        <end position="848"/>
    </location>
</feature>
<dbReference type="PANTHER" id="PTHR31806:SF1">
    <property type="entry name" value="PURINE-CYTOSINE PERMEASE FCY2-RELATED"/>
    <property type="match status" value="1"/>
</dbReference>
<dbReference type="Pfam" id="PF03031">
    <property type="entry name" value="NIF"/>
    <property type="match status" value="1"/>
</dbReference>
<dbReference type="AlphaFoldDB" id="A0A9W7W4V8"/>
<keyword evidence="11" id="KW-0809">Transit peptide</keyword>
<dbReference type="CDD" id="cd11484">
    <property type="entry name" value="SLC-NCS1sbd_CobB-like"/>
    <property type="match status" value="1"/>
</dbReference>
<feature type="domain" description="FCP1 homology" evidence="20">
    <location>
        <begin position="388"/>
        <end position="534"/>
    </location>
</feature>